<name>A0A195FFJ5_9HYME</name>
<feature type="region of interest" description="Disordered" evidence="1">
    <location>
        <begin position="1"/>
        <end position="42"/>
    </location>
</feature>
<protein>
    <submittedName>
        <fullName evidence="2">Uncharacterized protein</fullName>
    </submittedName>
</protein>
<evidence type="ECO:0000256" key="1">
    <source>
        <dbReference type="SAM" id="MobiDB-lite"/>
    </source>
</evidence>
<proteinExistence type="predicted"/>
<sequence>MTRLAIETPLARSPAGDTKKKAGKKDLRKNSPIKVDDEGSRRLTEDARWLVRQPLLQETGLLVLETLKRDPLEVEDPPSGTYVEVLLVASSMEPMELDQTDSTTVVNREARDTLDHTCDRLFT</sequence>
<keyword evidence="3" id="KW-1185">Reference proteome</keyword>
<reference evidence="2 3" key="1">
    <citation type="submission" date="2016-03" db="EMBL/GenBank/DDBJ databases">
        <title>Trachymyrmex septentrionalis WGS genome.</title>
        <authorList>
            <person name="Nygaard S."/>
            <person name="Hu H."/>
            <person name="Boomsma J."/>
            <person name="Zhang G."/>
        </authorList>
    </citation>
    <scope>NUCLEOTIDE SEQUENCE [LARGE SCALE GENOMIC DNA]</scope>
    <source>
        <strain evidence="2">Tsep2-gDNA-1</strain>
        <tissue evidence="2">Whole body</tissue>
    </source>
</reference>
<organism evidence="2 3">
    <name type="scientific">Trachymyrmex septentrionalis</name>
    <dbReference type="NCBI Taxonomy" id="34720"/>
    <lineage>
        <taxon>Eukaryota</taxon>
        <taxon>Metazoa</taxon>
        <taxon>Ecdysozoa</taxon>
        <taxon>Arthropoda</taxon>
        <taxon>Hexapoda</taxon>
        <taxon>Insecta</taxon>
        <taxon>Pterygota</taxon>
        <taxon>Neoptera</taxon>
        <taxon>Endopterygota</taxon>
        <taxon>Hymenoptera</taxon>
        <taxon>Apocrita</taxon>
        <taxon>Aculeata</taxon>
        <taxon>Formicoidea</taxon>
        <taxon>Formicidae</taxon>
        <taxon>Myrmicinae</taxon>
        <taxon>Trachymyrmex</taxon>
    </lineage>
</organism>
<dbReference type="EMBL" id="KQ981625">
    <property type="protein sequence ID" value="KYN38997.1"/>
    <property type="molecule type" value="Genomic_DNA"/>
</dbReference>
<dbReference type="AlphaFoldDB" id="A0A195FFJ5"/>
<evidence type="ECO:0000313" key="2">
    <source>
        <dbReference type="EMBL" id="KYN38997.1"/>
    </source>
</evidence>
<dbReference type="Proteomes" id="UP000078541">
    <property type="component" value="Unassembled WGS sequence"/>
</dbReference>
<gene>
    <name evidence="2" type="ORF">ALC56_06423</name>
</gene>
<feature type="compositionally biased region" description="Basic and acidic residues" evidence="1">
    <location>
        <begin position="17"/>
        <end position="42"/>
    </location>
</feature>
<evidence type="ECO:0000313" key="3">
    <source>
        <dbReference type="Proteomes" id="UP000078541"/>
    </source>
</evidence>
<accession>A0A195FFJ5</accession>